<evidence type="ECO:0000259" key="10">
    <source>
        <dbReference type="Pfam" id="PF02878"/>
    </source>
</evidence>
<evidence type="ECO:0000256" key="7">
    <source>
        <dbReference type="RuleBase" id="RU004326"/>
    </source>
</evidence>
<evidence type="ECO:0000256" key="5">
    <source>
        <dbReference type="ARBA" id="ARBA00023235"/>
    </source>
</evidence>
<feature type="domain" description="Alpha-D-phosphohexomutase alpha/beta/alpha" evidence="12">
    <location>
        <begin position="261"/>
        <end position="373"/>
    </location>
</feature>
<keyword evidence="2 6" id="KW-0597">Phosphoprotein</keyword>
<dbReference type="Pfam" id="PF02879">
    <property type="entry name" value="PGM_PMM_II"/>
    <property type="match status" value="1"/>
</dbReference>
<dbReference type="PANTHER" id="PTHR42946:SF1">
    <property type="entry name" value="PHOSPHOGLUCOMUTASE (ALPHA-D-GLUCOSE-1,6-BISPHOSPHATE-DEPENDENT)"/>
    <property type="match status" value="1"/>
</dbReference>
<feature type="domain" description="Alpha-D-phosphohexomutase alpha/beta/alpha" evidence="10">
    <location>
        <begin position="3"/>
        <end position="133"/>
    </location>
</feature>
<dbReference type="CDD" id="cd05802">
    <property type="entry name" value="GlmM"/>
    <property type="match status" value="1"/>
</dbReference>
<dbReference type="InterPro" id="IPR016055">
    <property type="entry name" value="A-D-PHexomutase_a/b/a-I/II/III"/>
</dbReference>
<dbReference type="GO" id="GO:0005829">
    <property type="term" value="C:cytosol"/>
    <property type="evidence" value="ECO:0007669"/>
    <property type="project" value="TreeGrafter"/>
</dbReference>
<proteinExistence type="inferred from homology"/>
<organism evidence="13 14">
    <name type="scientific">Desulfobaculum xiamenense</name>
    <dbReference type="NCBI Taxonomy" id="995050"/>
    <lineage>
        <taxon>Bacteria</taxon>
        <taxon>Pseudomonadati</taxon>
        <taxon>Thermodesulfobacteriota</taxon>
        <taxon>Desulfovibrionia</taxon>
        <taxon>Desulfovibrionales</taxon>
        <taxon>Desulfovibrionaceae</taxon>
        <taxon>Desulfobaculum</taxon>
    </lineage>
</organism>
<keyword evidence="5 6" id="KW-0413">Isomerase</keyword>
<sequence length="450" mass="49198">MARRIFGTDGLRGQVNIFPMLPELALRLGLAAGQYFRNGKKHHRVLIGKDTRISGYIFESALTSGFCSAGMDVLLVGPMPTPAISYLTRSMRADLGVVISASHNPFMDNGIKFFDRNGFKLPDDVEDTISDMMLDPSTNWEYPAPEDVGRAARIADSTGRYIVSLKYSFPQHLTLDGVKIVLDCANGATYKVAPRVFEELGAEVVKMGVEPNGLNINDKCGSLYPEGVAARVRETGADIGLALDGDGDRLIVVDEQGRILDGDQIMALCAMDMMSRGALPGNTLVATVMSNMALEAFMKEHGGRLLRTAVGDRYVVEAMRREGAMLGGEQSGHLIFMEHSTTGDGILAALQLLRLMVEKDRPLSELAHLVEPYPQKLRNVHVERKIPFDSVPAVVEAVAAAERELGQHGRVLLRYSGTESVARVMVEGRDAAQVERLTEELVNVLRESLR</sequence>
<dbReference type="Proteomes" id="UP000580856">
    <property type="component" value="Unassembled WGS sequence"/>
</dbReference>
<accession>A0A846QK68</accession>
<protein>
    <recommendedName>
        <fullName evidence="6 8">Phosphoglucosamine mutase</fullName>
        <ecNumber evidence="6 8">5.4.2.10</ecNumber>
    </recommendedName>
</protein>
<gene>
    <name evidence="6" type="primary">glmM</name>
    <name evidence="13" type="ORF">GGQ74_001090</name>
</gene>
<dbReference type="InterPro" id="IPR005844">
    <property type="entry name" value="A-D-PHexomutase_a/b/a-I"/>
</dbReference>
<evidence type="ECO:0000259" key="12">
    <source>
        <dbReference type="Pfam" id="PF02880"/>
    </source>
</evidence>
<feature type="binding site" description="via phosphate group" evidence="6">
    <location>
        <position position="102"/>
    </location>
    <ligand>
        <name>Mg(2+)</name>
        <dbReference type="ChEBI" id="CHEBI:18420"/>
    </ligand>
</feature>
<dbReference type="EC" id="5.4.2.10" evidence="6 8"/>
<keyword evidence="4 6" id="KW-0460">Magnesium</keyword>
<dbReference type="InterPro" id="IPR005843">
    <property type="entry name" value="A-D-PHexomutase_C"/>
</dbReference>
<comment type="cofactor">
    <cofactor evidence="6">
        <name>Mg(2+)</name>
        <dbReference type="ChEBI" id="CHEBI:18420"/>
    </cofactor>
    <text evidence="6">Binds 1 Mg(2+) ion per subunit.</text>
</comment>
<dbReference type="InterPro" id="IPR016066">
    <property type="entry name" value="A-D-PHexomutase_CS"/>
</dbReference>
<dbReference type="Gene3D" id="3.40.120.10">
    <property type="entry name" value="Alpha-D-Glucose-1,6-Bisphosphate, subunit A, domain 3"/>
    <property type="match status" value="3"/>
</dbReference>
<dbReference type="EMBL" id="JAATJA010000001">
    <property type="protein sequence ID" value="NJB67450.1"/>
    <property type="molecule type" value="Genomic_DNA"/>
</dbReference>
<evidence type="ECO:0000256" key="6">
    <source>
        <dbReference type="HAMAP-Rule" id="MF_01554"/>
    </source>
</evidence>
<dbReference type="GO" id="GO:0009252">
    <property type="term" value="P:peptidoglycan biosynthetic process"/>
    <property type="evidence" value="ECO:0007669"/>
    <property type="project" value="TreeGrafter"/>
</dbReference>
<evidence type="ECO:0000256" key="1">
    <source>
        <dbReference type="ARBA" id="ARBA00010231"/>
    </source>
</evidence>
<comment type="function">
    <text evidence="6 8">Catalyzes the conversion of glucosamine-6-phosphate to glucosamine-1-phosphate.</text>
</comment>
<dbReference type="Pfam" id="PF02880">
    <property type="entry name" value="PGM_PMM_III"/>
    <property type="match status" value="1"/>
</dbReference>
<dbReference type="InterPro" id="IPR006352">
    <property type="entry name" value="GlmM_bact"/>
</dbReference>
<dbReference type="PANTHER" id="PTHR42946">
    <property type="entry name" value="PHOSPHOHEXOSE MUTASE"/>
    <property type="match status" value="1"/>
</dbReference>
<feature type="domain" description="Alpha-D-phosphohexomutase C-terminal" evidence="9">
    <location>
        <begin position="379"/>
        <end position="443"/>
    </location>
</feature>
<evidence type="ECO:0000256" key="2">
    <source>
        <dbReference type="ARBA" id="ARBA00022553"/>
    </source>
</evidence>
<dbReference type="PRINTS" id="PR00509">
    <property type="entry name" value="PGMPMM"/>
</dbReference>
<dbReference type="SUPFAM" id="SSF55957">
    <property type="entry name" value="Phosphoglucomutase, C-terminal domain"/>
    <property type="match status" value="1"/>
</dbReference>
<dbReference type="InterPro" id="IPR005845">
    <property type="entry name" value="A-D-PHexomutase_a/b/a-II"/>
</dbReference>
<dbReference type="InterPro" id="IPR050060">
    <property type="entry name" value="Phosphoglucosamine_mutase"/>
</dbReference>
<evidence type="ECO:0000259" key="11">
    <source>
        <dbReference type="Pfam" id="PF02879"/>
    </source>
</evidence>
<evidence type="ECO:0000313" key="14">
    <source>
        <dbReference type="Proteomes" id="UP000580856"/>
    </source>
</evidence>
<dbReference type="NCBIfam" id="NF008139">
    <property type="entry name" value="PRK10887.1"/>
    <property type="match status" value="1"/>
</dbReference>
<feature type="domain" description="Alpha-D-phosphohexomutase alpha/beta/alpha" evidence="11">
    <location>
        <begin position="161"/>
        <end position="257"/>
    </location>
</feature>
<feature type="binding site" evidence="6">
    <location>
        <position position="246"/>
    </location>
    <ligand>
        <name>Mg(2+)</name>
        <dbReference type="ChEBI" id="CHEBI:18420"/>
    </ligand>
</feature>
<name>A0A846QK68_9BACT</name>
<dbReference type="FunFam" id="3.40.120.10:FF:000001">
    <property type="entry name" value="Phosphoglucosamine mutase"/>
    <property type="match status" value="1"/>
</dbReference>
<reference evidence="13 14" key="1">
    <citation type="submission" date="2020-03" db="EMBL/GenBank/DDBJ databases">
        <title>Genomic Encyclopedia of Type Strains, Phase IV (KMG-IV): sequencing the most valuable type-strain genomes for metagenomic binning, comparative biology and taxonomic classification.</title>
        <authorList>
            <person name="Goeker M."/>
        </authorList>
    </citation>
    <scope>NUCLEOTIDE SEQUENCE [LARGE SCALE GENOMIC DNA]</scope>
    <source>
        <strain evidence="13 14">DSM 24233</strain>
    </source>
</reference>
<dbReference type="InterPro" id="IPR036900">
    <property type="entry name" value="A-D-PHexomutase_C_sf"/>
</dbReference>
<dbReference type="Pfam" id="PF00408">
    <property type="entry name" value="PGM_PMM_IV"/>
    <property type="match status" value="1"/>
</dbReference>
<dbReference type="InterPro" id="IPR005846">
    <property type="entry name" value="A-D-PHexomutase_a/b/a-III"/>
</dbReference>
<dbReference type="Gene3D" id="3.30.310.50">
    <property type="entry name" value="Alpha-D-phosphohexomutase, C-terminal domain"/>
    <property type="match status" value="1"/>
</dbReference>
<keyword evidence="14" id="KW-1185">Reference proteome</keyword>
<evidence type="ECO:0000256" key="3">
    <source>
        <dbReference type="ARBA" id="ARBA00022723"/>
    </source>
</evidence>
<evidence type="ECO:0000256" key="8">
    <source>
        <dbReference type="RuleBase" id="RU004327"/>
    </source>
</evidence>
<dbReference type="AlphaFoldDB" id="A0A846QK68"/>
<dbReference type="HAMAP" id="MF_01554_B">
    <property type="entry name" value="GlmM_B"/>
    <property type="match status" value="1"/>
</dbReference>
<dbReference type="RefSeq" id="WP_167940504.1">
    <property type="nucleotide sequence ID" value="NZ_JAATJA010000001.1"/>
</dbReference>
<dbReference type="GO" id="GO:0004615">
    <property type="term" value="F:phosphomannomutase activity"/>
    <property type="evidence" value="ECO:0007669"/>
    <property type="project" value="TreeGrafter"/>
</dbReference>
<keyword evidence="3 6" id="KW-0479">Metal-binding</keyword>
<comment type="catalytic activity">
    <reaction evidence="6 8">
        <text>alpha-D-glucosamine 1-phosphate = D-glucosamine 6-phosphate</text>
        <dbReference type="Rhea" id="RHEA:23424"/>
        <dbReference type="ChEBI" id="CHEBI:58516"/>
        <dbReference type="ChEBI" id="CHEBI:58725"/>
        <dbReference type="EC" id="5.4.2.10"/>
    </reaction>
</comment>
<dbReference type="GO" id="GO:0008966">
    <property type="term" value="F:phosphoglucosamine mutase activity"/>
    <property type="evidence" value="ECO:0007669"/>
    <property type="project" value="UniProtKB-UniRule"/>
</dbReference>
<evidence type="ECO:0000256" key="4">
    <source>
        <dbReference type="ARBA" id="ARBA00022842"/>
    </source>
</evidence>
<feature type="binding site" evidence="6">
    <location>
        <position position="244"/>
    </location>
    <ligand>
        <name>Mg(2+)</name>
        <dbReference type="ChEBI" id="CHEBI:18420"/>
    </ligand>
</feature>
<dbReference type="PROSITE" id="PS00710">
    <property type="entry name" value="PGM_PMM"/>
    <property type="match status" value="1"/>
</dbReference>
<dbReference type="GO" id="GO:0000287">
    <property type="term" value="F:magnesium ion binding"/>
    <property type="evidence" value="ECO:0007669"/>
    <property type="project" value="UniProtKB-UniRule"/>
</dbReference>
<comment type="similarity">
    <text evidence="1 6 7">Belongs to the phosphohexose mutase family.</text>
</comment>
<dbReference type="InterPro" id="IPR005841">
    <property type="entry name" value="Alpha-D-phosphohexomutase_SF"/>
</dbReference>
<dbReference type="Pfam" id="PF02878">
    <property type="entry name" value="PGM_PMM_I"/>
    <property type="match status" value="1"/>
</dbReference>
<comment type="caution">
    <text evidence="13">The sequence shown here is derived from an EMBL/GenBank/DDBJ whole genome shotgun (WGS) entry which is preliminary data.</text>
</comment>
<feature type="binding site" evidence="6">
    <location>
        <position position="248"/>
    </location>
    <ligand>
        <name>Mg(2+)</name>
        <dbReference type="ChEBI" id="CHEBI:18420"/>
    </ligand>
</feature>
<dbReference type="GO" id="GO:0006048">
    <property type="term" value="P:UDP-N-acetylglucosamine biosynthetic process"/>
    <property type="evidence" value="ECO:0007669"/>
    <property type="project" value="TreeGrafter"/>
</dbReference>
<evidence type="ECO:0000259" key="9">
    <source>
        <dbReference type="Pfam" id="PF00408"/>
    </source>
</evidence>
<evidence type="ECO:0000313" key="13">
    <source>
        <dbReference type="EMBL" id="NJB67450.1"/>
    </source>
</evidence>
<dbReference type="NCBIfam" id="TIGR01455">
    <property type="entry name" value="glmM"/>
    <property type="match status" value="1"/>
</dbReference>
<dbReference type="FunFam" id="3.40.120.10:FF:000003">
    <property type="entry name" value="Phosphoglucosamine mutase"/>
    <property type="match status" value="1"/>
</dbReference>
<feature type="active site" description="Phosphoserine intermediate" evidence="6">
    <location>
        <position position="102"/>
    </location>
</feature>
<comment type="PTM">
    <text evidence="6">Activated by phosphorylation.</text>
</comment>
<dbReference type="SUPFAM" id="SSF53738">
    <property type="entry name" value="Phosphoglucomutase, first 3 domains"/>
    <property type="match status" value="3"/>
</dbReference>
<dbReference type="GO" id="GO:0005975">
    <property type="term" value="P:carbohydrate metabolic process"/>
    <property type="evidence" value="ECO:0007669"/>
    <property type="project" value="InterPro"/>
</dbReference>
<feature type="modified residue" description="Phosphoserine" evidence="6">
    <location>
        <position position="102"/>
    </location>
</feature>